<dbReference type="Proteomes" id="UP000287394">
    <property type="component" value="Chromosome"/>
</dbReference>
<dbReference type="AlphaFoldDB" id="A0A402CZ53"/>
<accession>A0A402CZ53</accession>
<protein>
    <submittedName>
        <fullName evidence="1">Uncharacterized protein</fullName>
    </submittedName>
</protein>
<dbReference type="InterPro" id="IPR045547">
    <property type="entry name" value="bpX6"/>
</dbReference>
<dbReference type="OrthoDB" id="3652574at2"/>
<organism evidence="1 2">
    <name type="scientific">Capsulimonas corticalis</name>
    <dbReference type="NCBI Taxonomy" id="2219043"/>
    <lineage>
        <taxon>Bacteria</taxon>
        <taxon>Bacillati</taxon>
        <taxon>Armatimonadota</taxon>
        <taxon>Armatimonadia</taxon>
        <taxon>Capsulimonadales</taxon>
        <taxon>Capsulimonadaceae</taxon>
        <taxon>Capsulimonas</taxon>
    </lineage>
</organism>
<reference evidence="1 2" key="1">
    <citation type="journal article" date="2019" name="Int. J. Syst. Evol. Microbiol.">
        <title>Capsulimonas corticalis gen. nov., sp. nov., an aerobic capsulated bacterium, of a novel bacterial order, Capsulimonadales ord. nov., of the class Armatimonadia of the phylum Armatimonadetes.</title>
        <authorList>
            <person name="Li J."/>
            <person name="Kudo C."/>
            <person name="Tonouchi A."/>
        </authorList>
    </citation>
    <scope>NUCLEOTIDE SEQUENCE [LARGE SCALE GENOMIC DNA]</scope>
    <source>
        <strain evidence="1 2">AX-7</strain>
    </source>
</reference>
<name>A0A402CZ53_9BACT</name>
<evidence type="ECO:0000313" key="2">
    <source>
        <dbReference type="Proteomes" id="UP000287394"/>
    </source>
</evidence>
<dbReference type="SUPFAM" id="SSF82171">
    <property type="entry name" value="DPP6 N-terminal domain-like"/>
    <property type="match status" value="1"/>
</dbReference>
<sequence length="927" mass="100181">MNLVKPRALVHQGVIDAIGLFFDFALLGEPEARRRVLALWEPGATVHAVAGGLLLRWAHAREIDCRRTPGLPLTLRDDVLTGSPLTSDEWEEIAPPPRSFCRIQDGVTTLHALTEDTRTDPAAWLDVSDWPVMTVQTLGAPLAPPQMFTEAAAFDARRQLGGIPAPSPDMLSVLMRLRASFAAKEAQTPAAIGTQSLGAIFGNLFNPLTLLLAAFGAGAGAASGGSGARNTAASPTPPEWLGRFLNQFLRMTKLGQVFGVRQARYLSKMIRMFEQGDFAEALRHALPLAGADGGASNPWPAFGLPSRRDSLQIRPGQNAPGSALGLGVNLYENLQQIYRSAFARLEAAGRIDEAAFVLAELLHANEEAVAFLERHGRLRLAAEMAEARELPPGLIVRQWFLAGDAGRAAEIARRTGAFADAVTRLERTDKKHGHTLRMVWAGTLAGQGDYSAAVDIAWPVPEGRALTHEWIRRVLELGGAPAARMLARRLALEPDSFPDVRERAQALLGGDAELAAARLAFAESLIKESRTPAASALTRAATRALIEDAAEGSIALAPAWLAKLVQFSGDGALKADSPPAPLSPRPRLAERTTALEITIDAADTGALPVLDAAWLPDGRCVAALGEAGARMLARDGRTVAHFDQPAHRLVLSDSGDRALALAPRGDAVHLARLDFLQRTARSWRDVRLDSWAKSYDGSLWFVAEGTDFLAIDALADDYKALWRTPNIPGRITQIARSAAACSFLVRVTEDVDPWGVPKPLEHELWQRWLLALPALSLRARPEIPQPAMGYVDLRRVVAPSGSIAELRIQLPTDDSADVFSTALALYESSGSGIPQLTRQVFFHKENKPLHIALSDEWIVASTSTENGVCCRLLDTKTLTVRLRIHLNGAKTVSARVGLENVTIGDDRGRLLVVDLRRGDLVRDLRVG</sequence>
<proteinExistence type="predicted"/>
<dbReference type="RefSeq" id="WP_119322593.1">
    <property type="nucleotide sequence ID" value="NZ_AP025739.1"/>
</dbReference>
<dbReference type="KEGG" id="ccot:CCAX7_15820"/>
<dbReference type="Pfam" id="PF19922">
    <property type="entry name" value="bpX6"/>
    <property type="match status" value="1"/>
</dbReference>
<dbReference type="EMBL" id="AP025739">
    <property type="protein sequence ID" value="BDI29531.1"/>
    <property type="molecule type" value="Genomic_DNA"/>
</dbReference>
<gene>
    <name evidence="1" type="ORF">CCAX7_15820</name>
</gene>
<evidence type="ECO:0000313" key="1">
    <source>
        <dbReference type="EMBL" id="BDI29531.1"/>
    </source>
</evidence>
<keyword evidence="2" id="KW-1185">Reference proteome</keyword>